<feature type="domain" description="Peptidoglycan binding-like" evidence="2">
    <location>
        <begin position="221"/>
        <end position="282"/>
    </location>
</feature>
<dbReference type="InterPro" id="IPR023346">
    <property type="entry name" value="Lysozyme-like_dom_sf"/>
</dbReference>
<proteinExistence type="predicted"/>
<dbReference type="Pfam" id="PF01471">
    <property type="entry name" value="PG_binding_1"/>
    <property type="match status" value="2"/>
</dbReference>
<dbReference type="Gene3D" id="1.10.530.10">
    <property type="match status" value="1"/>
</dbReference>
<reference evidence="4" key="1">
    <citation type="journal article" date="2019" name="Int. J. Syst. Evol. Microbiol.">
        <title>The Global Catalogue of Microorganisms (GCM) 10K type strain sequencing project: providing services to taxonomists for standard genome sequencing and annotation.</title>
        <authorList>
            <consortium name="The Broad Institute Genomics Platform"/>
            <consortium name="The Broad Institute Genome Sequencing Center for Infectious Disease"/>
            <person name="Wu L."/>
            <person name="Ma J."/>
        </authorList>
    </citation>
    <scope>NUCLEOTIDE SEQUENCE [LARGE SCALE GENOMIC DNA]</scope>
    <source>
        <strain evidence="4">CGMCC 1.15439</strain>
    </source>
</reference>
<dbReference type="Gene3D" id="1.10.101.10">
    <property type="entry name" value="PGBD-like superfamily/PGBD"/>
    <property type="match status" value="2"/>
</dbReference>
<feature type="compositionally biased region" description="Basic and acidic residues" evidence="1">
    <location>
        <begin position="492"/>
        <end position="511"/>
    </location>
</feature>
<dbReference type="RefSeq" id="WP_188793460.1">
    <property type="nucleotide sequence ID" value="NZ_BMJA01000001.1"/>
</dbReference>
<evidence type="ECO:0000313" key="3">
    <source>
        <dbReference type="EMBL" id="GGA26032.1"/>
    </source>
</evidence>
<comment type="caution">
    <text evidence="3">The sequence shown here is derived from an EMBL/GenBank/DDBJ whole genome shotgun (WGS) entry which is preliminary data.</text>
</comment>
<organism evidence="3 4">
    <name type="scientific">Dyella nitratireducens</name>
    <dbReference type="NCBI Taxonomy" id="1849580"/>
    <lineage>
        <taxon>Bacteria</taxon>
        <taxon>Pseudomonadati</taxon>
        <taxon>Pseudomonadota</taxon>
        <taxon>Gammaproteobacteria</taxon>
        <taxon>Lysobacterales</taxon>
        <taxon>Rhodanobacteraceae</taxon>
        <taxon>Dyella</taxon>
    </lineage>
</organism>
<evidence type="ECO:0000313" key="4">
    <source>
        <dbReference type="Proteomes" id="UP000620046"/>
    </source>
</evidence>
<dbReference type="Proteomes" id="UP000620046">
    <property type="component" value="Unassembled WGS sequence"/>
</dbReference>
<dbReference type="InterPro" id="IPR002477">
    <property type="entry name" value="Peptidoglycan-bd-like"/>
</dbReference>
<evidence type="ECO:0000256" key="1">
    <source>
        <dbReference type="SAM" id="MobiDB-lite"/>
    </source>
</evidence>
<dbReference type="SUPFAM" id="SSF53955">
    <property type="entry name" value="Lysozyme-like"/>
    <property type="match status" value="1"/>
</dbReference>
<dbReference type="InterPro" id="IPR036366">
    <property type="entry name" value="PGBDSf"/>
</dbReference>
<feature type="region of interest" description="Disordered" evidence="1">
    <location>
        <begin position="492"/>
        <end position="516"/>
    </location>
</feature>
<feature type="domain" description="Peptidoglycan binding-like" evidence="2">
    <location>
        <begin position="326"/>
        <end position="380"/>
    </location>
</feature>
<evidence type="ECO:0000259" key="2">
    <source>
        <dbReference type="Pfam" id="PF01471"/>
    </source>
</evidence>
<protein>
    <recommendedName>
        <fullName evidence="2">Peptidoglycan binding-like domain-containing protein</fullName>
    </recommendedName>
</protein>
<sequence>MTNPLMELISSGEGNYNSYNRGTDKKNNVLPANQVFEFTSMTVAEIQRHQNLPPGHLDRVFAVGKYQLIPIVLAEGVKKLEIDPSEKFTPELQDRLFNEYILPTKRSKIYAYITSKSGANLRGAQKATCLEWASVEDPDTPGHVYAEYERSGNKMHTTAAEVAVALNEMRAEYQAKMDKGLSGEEAWRTTMTMGPGQFQRIAKAQAEPHRIAGNVLREGDRGPAVGELQARLNNLGYTNAQGRLLTVDNDFGRDTRSAIEAFQRNNNLTVDGIAGPNTRAVLQEATRAASIAPAMAPTIVPATTTKPPVLTFPQMAPPSDLDVATIRTLQQHLNTLRLADHRGQIVPVTGIYDDATRNAVTAFQQTQGLPGTGLADPATRVLIEARATIVELQQNANMHAIPMRETSLLEVPVHAPGTPSVIAQSQPSVSTTMAPSHAIASPSHGMGHPASVPPAPSEPVAAPAMNHAVAPNQDAFAVIQAQLREMQRQVEAMHHQREQERTNEREQDHARTAPAEPVPHAVHPLHVVPAVDGITHNMAAMTQRESGWPGTDAVDPRHANHPLNALYNELQTRIPDASEKRLLQFTTACHTHQISAENLGRIDFNQEDGIIRFCPSWPPGPVATLDLKEPAPEPQQCIAHIQHYDQQRVQMVAQIQAQVALTNAQGLQGPVLGGPSR</sequence>
<dbReference type="InterPro" id="IPR036365">
    <property type="entry name" value="PGBD-like_sf"/>
</dbReference>
<dbReference type="EMBL" id="BMJA01000001">
    <property type="protein sequence ID" value="GGA26032.1"/>
    <property type="molecule type" value="Genomic_DNA"/>
</dbReference>
<dbReference type="SUPFAM" id="SSF47090">
    <property type="entry name" value="PGBD-like"/>
    <property type="match status" value="2"/>
</dbReference>
<accession>A0ABQ1FS56</accession>
<gene>
    <name evidence="3" type="ORF">GCM10010981_13340</name>
</gene>
<name>A0ABQ1FS56_9GAMM</name>
<keyword evidence="4" id="KW-1185">Reference proteome</keyword>